<evidence type="ECO:0000256" key="3">
    <source>
        <dbReference type="ARBA" id="ARBA00022989"/>
    </source>
</evidence>
<feature type="transmembrane region" description="Helical" evidence="6">
    <location>
        <begin position="222"/>
        <end position="245"/>
    </location>
</feature>
<keyword evidence="3 6" id="KW-1133">Transmembrane helix</keyword>
<dbReference type="FunCoup" id="A0A2K3E6E6">
    <property type="interactions" value="1110"/>
</dbReference>
<feature type="transmembrane region" description="Helical" evidence="6">
    <location>
        <begin position="98"/>
        <end position="124"/>
    </location>
</feature>
<keyword evidence="9" id="KW-1185">Reference proteome</keyword>
<dbReference type="PANTHER" id="PTHR10783:SF46">
    <property type="entry name" value="PROTEIN ERD1 HOMOLOG 2"/>
    <property type="match status" value="1"/>
</dbReference>
<evidence type="ECO:0000256" key="2">
    <source>
        <dbReference type="ARBA" id="ARBA00022692"/>
    </source>
</evidence>
<gene>
    <name evidence="8" type="ORF">CHLRE_01g026400v5</name>
</gene>
<name>A0A2K3E6E6_CHLRE</name>
<accession>A0A2K3E6E6</accession>
<dbReference type="OMA" id="FRRWIWI"/>
<keyword evidence="2 6" id="KW-0812">Transmembrane</keyword>
<dbReference type="Pfam" id="PF03124">
    <property type="entry name" value="EXS"/>
    <property type="match status" value="1"/>
</dbReference>
<organism evidence="8 9">
    <name type="scientific">Chlamydomonas reinhardtii</name>
    <name type="common">Chlamydomonas smithii</name>
    <dbReference type="NCBI Taxonomy" id="3055"/>
    <lineage>
        <taxon>Eukaryota</taxon>
        <taxon>Viridiplantae</taxon>
        <taxon>Chlorophyta</taxon>
        <taxon>core chlorophytes</taxon>
        <taxon>Chlorophyceae</taxon>
        <taxon>CS clade</taxon>
        <taxon>Chlamydomonadales</taxon>
        <taxon>Chlamydomonadaceae</taxon>
        <taxon>Chlamydomonas</taxon>
    </lineage>
</organism>
<dbReference type="AlphaFoldDB" id="A0A2K3E6E6"/>
<feature type="transmembrane region" description="Helical" evidence="6">
    <location>
        <begin position="193"/>
        <end position="216"/>
    </location>
</feature>
<dbReference type="GO" id="GO:0016020">
    <property type="term" value="C:membrane"/>
    <property type="evidence" value="ECO:0007669"/>
    <property type="project" value="UniProtKB-SubCell"/>
</dbReference>
<comment type="subcellular location">
    <subcellularLocation>
        <location evidence="1">Membrane</location>
        <topology evidence="1">Multi-pass membrane protein</topology>
    </subcellularLocation>
</comment>
<evidence type="ECO:0000256" key="4">
    <source>
        <dbReference type="ARBA" id="ARBA00023136"/>
    </source>
</evidence>
<protein>
    <recommendedName>
        <fullName evidence="7">EXS domain-containing protein</fullName>
    </recommendedName>
</protein>
<reference evidence="8 9" key="1">
    <citation type="journal article" date="2007" name="Science">
        <title>The Chlamydomonas genome reveals the evolution of key animal and plant functions.</title>
        <authorList>
            <person name="Merchant S.S."/>
            <person name="Prochnik S.E."/>
            <person name="Vallon O."/>
            <person name="Harris E.H."/>
            <person name="Karpowicz S.J."/>
            <person name="Witman G.B."/>
            <person name="Terry A."/>
            <person name="Salamov A."/>
            <person name="Fritz-Laylin L.K."/>
            <person name="Marechal-Drouard L."/>
            <person name="Marshall W.F."/>
            <person name="Qu L.H."/>
            <person name="Nelson D.R."/>
            <person name="Sanderfoot A.A."/>
            <person name="Spalding M.H."/>
            <person name="Kapitonov V.V."/>
            <person name="Ren Q."/>
            <person name="Ferris P."/>
            <person name="Lindquist E."/>
            <person name="Shapiro H."/>
            <person name="Lucas S.M."/>
            <person name="Grimwood J."/>
            <person name="Schmutz J."/>
            <person name="Cardol P."/>
            <person name="Cerutti H."/>
            <person name="Chanfreau G."/>
            <person name="Chen C.L."/>
            <person name="Cognat V."/>
            <person name="Croft M.T."/>
            <person name="Dent R."/>
            <person name="Dutcher S."/>
            <person name="Fernandez E."/>
            <person name="Fukuzawa H."/>
            <person name="Gonzalez-Ballester D."/>
            <person name="Gonzalez-Halphen D."/>
            <person name="Hallmann A."/>
            <person name="Hanikenne M."/>
            <person name="Hippler M."/>
            <person name="Inwood W."/>
            <person name="Jabbari K."/>
            <person name="Kalanon M."/>
            <person name="Kuras R."/>
            <person name="Lefebvre P.A."/>
            <person name="Lemaire S.D."/>
            <person name="Lobanov A.V."/>
            <person name="Lohr M."/>
            <person name="Manuell A."/>
            <person name="Meier I."/>
            <person name="Mets L."/>
            <person name="Mittag M."/>
            <person name="Mittelmeier T."/>
            <person name="Moroney J.V."/>
            <person name="Moseley J."/>
            <person name="Napoli C."/>
            <person name="Nedelcu A.M."/>
            <person name="Niyogi K."/>
            <person name="Novoselov S.V."/>
            <person name="Paulsen I.T."/>
            <person name="Pazour G."/>
            <person name="Purton S."/>
            <person name="Ral J.P."/>
            <person name="Riano-Pachon D.M."/>
            <person name="Riekhof W."/>
            <person name="Rymarquis L."/>
            <person name="Schroda M."/>
            <person name="Stern D."/>
            <person name="Umen J."/>
            <person name="Willows R."/>
            <person name="Wilson N."/>
            <person name="Zimmer S.L."/>
            <person name="Allmer J."/>
            <person name="Balk J."/>
            <person name="Bisova K."/>
            <person name="Chen C.J."/>
            <person name="Elias M."/>
            <person name="Gendler K."/>
            <person name="Hauser C."/>
            <person name="Lamb M.R."/>
            <person name="Ledford H."/>
            <person name="Long J.C."/>
            <person name="Minagawa J."/>
            <person name="Page M.D."/>
            <person name="Pan J."/>
            <person name="Pootakham W."/>
            <person name="Roje S."/>
            <person name="Rose A."/>
            <person name="Stahlberg E."/>
            <person name="Terauchi A.M."/>
            <person name="Yang P."/>
            <person name="Ball S."/>
            <person name="Bowler C."/>
            <person name="Dieckmann C.L."/>
            <person name="Gladyshev V.N."/>
            <person name="Green P."/>
            <person name="Jorgensen R."/>
            <person name="Mayfield S."/>
            <person name="Mueller-Roeber B."/>
            <person name="Rajamani S."/>
            <person name="Sayre R.T."/>
            <person name="Brokstein P."/>
            <person name="Dubchak I."/>
            <person name="Goodstein D."/>
            <person name="Hornick L."/>
            <person name="Huang Y.W."/>
            <person name="Jhaveri J."/>
            <person name="Luo Y."/>
            <person name="Martinez D."/>
            <person name="Ngau W.C."/>
            <person name="Otillar B."/>
            <person name="Poliakov A."/>
            <person name="Porter A."/>
            <person name="Szajkowski L."/>
            <person name="Werner G."/>
            <person name="Zhou K."/>
            <person name="Grigoriev I.V."/>
            <person name="Rokhsar D.S."/>
            <person name="Grossman A.R."/>
        </authorList>
    </citation>
    <scope>NUCLEOTIDE SEQUENCE [LARGE SCALE GENOMIC DNA]</scope>
    <source>
        <strain evidence="9">CC-503</strain>
    </source>
</reference>
<dbReference type="PANTHER" id="PTHR10783">
    <property type="entry name" value="XENOTROPIC AND POLYTROPIC RETROVIRUS RECEPTOR 1-RELATED"/>
    <property type="match status" value="1"/>
</dbReference>
<dbReference type="KEGG" id="cre:CHLRE_01g026400v5"/>
<evidence type="ECO:0000256" key="6">
    <source>
        <dbReference type="SAM" id="Phobius"/>
    </source>
</evidence>
<dbReference type="OrthoDB" id="2159384at2759"/>
<sequence>MERTAKQHAGAASRRATVALYTWCSFCCLCLLYFTPRASYAVRDLLLVYFQPMVPIVFALWLWAHNVQRFYALGIEYDMCFSAKDRKYLLPSGELYRIALWLTAVCLTCAAGFASMGALGFYTLADYMPLIMYFLAALFVVAPVNVLDMPSRLFFGETLQRVLVPVQEVTWADFLMADIATSLSKSSADLCKVALALLAGPALHALVAAGSAGAAPRVVDPLAAPVLFAMCLPYVIRFVQCLIVHRTTGNRAQLLNALKYATAFPALVLTAIEHEYHVSDLVYPMYNWWLGAMFVNSLYSYYWDLEMDWDMPWLAQPGGQTVLRVLKLPGLRSDSMFRKSWYVWAALSNLALRHTWAHRLIGKLEKHAVVLLVMALLEVFRRYQWTYIRVETELRKLRIRASHGHLADLGQRDGNGAGSGGLGLGGAGASGTVPPPTDHPIVVTQD</sequence>
<dbReference type="GO" id="GO:0005802">
    <property type="term" value="C:trans-Golgi network"/>
    <property type="evidence" value="ECO:0000318"/>
    <property type="project" value="GO_Central"/>
</dbReference>
<proteinExistence type="predicted"/>
<evidence type="ECO:0000313" key="8">
    <source>
        <dbReference type="EMBL" id="PNW88368.1"/>
    </source>
</evidence>
<evidence type="ECO:0000313" key="9">
    <source>
        <dbReference type="Proteomes" id="UP000006906"/>
    </source>
</evidence>
<dbReference type="GeneID" id="5715294"/>
<evidence type="ECO:0000256" key="1">
    <source>
        <dbReference type="ARBA" id="ARBA00004141"/>
    </source>
</evidence>
<dbReference type="InterPro" id="IPR004342">
    <property type="entry name" value="EXS_C"/>
</dbReference>
<evidence type="ECO:0000256" key="5">
    <source>
        <dbReference type="SAM" id="MobiDB-lite"/>
    </source>
</evidence>
<keyword evidence="4 6" id="KW-0472">Membrane</keyword>
<dbReference type="RefSeq" id="XP_042928479.1">
    <property type="nucleotide sequence ID" value="XM_043058565.1"/>
</dbReference>
<feature type="domain" description="EXS" evidence="7">
    <location>
        <begin position="217"/>
        <end position="421"/>
    </location>
</feature>
<dbReference type="PROSITE" id="PS51380">
    <property type="entry name" value="EXS"/>
    <property type="match status" value="1"/>
</dbReference>
<dbReference type="InParanoid" id="A0A2K3E6E6"/>
<feature type="transmembrane region" description="Helical" evidence="6">
    <location>
        <begin position="12"/>
        <end position="34"/>
    </location>
</feature>
<dbReference type="EMBL" id="CM008962">
    <property type="protein sequence ID" value="PNW88368.1"/>
    <property type="molecule type" value="Genomic_DNA"/>
</dbReference>
<dbReference type="ExpressionAtlas" id="A0A2K3E6E6">
    <property type="expression patterns" value="baseline"/>
</dbReference>
<feature type="compositionally biased region" description="Gly residues" evidence="5">
    <location>
        <begin position="420"/>
        <end position="429"/>
    </location>
</feature>
<feature type="transmembrane region" description="Helical" evidence="6">
    <location>
        <begin position="46"/>
        <end position="64"/>
    </location>
</feature>
<feature type="transmembrane region" description="Helical" evidence="6">
    <location>
        <begin position="130"/>
        <end position="147"/>
    </location>
</feature>
<evidence type="ECO:0000259" key="7">
    <source>
        <dbReference type="PROSITE" id="PS51380"/>
    </source>
</evidence>
<dbReference type="Proteomes" id="UP000006906">
    <property type="component" value="Chromosome 1"/>
</dbReference>
<feature type="region of interest" description="Disordered" evidence="5">
    <location>
        <begin position="420"/>
        <end position="446"/>
    </location>
</feature>
<dbReference type="Gramene" id="PNW88368">
    <property type="protein sequence ID" value="PNW88368"/>
    <property type="gene ID" value="CHLRE_01g026400v5"/>
</dbReference>